<keyword evidence="2" id="KW-1185">Reference proteome</keyword>
<evidence type="ECO:0000313" key="1">
    <source>
        <dbReference type="EMBL" id="KIK25803.1"/>
    </source>
</evidence>
<dbReference type="Proteomes" id="UP000054018">
    <property type="component" value="Unassembled WGS sequence"/>
</dbReference>
<gene>
    <name evidence="1" type="ORF">PISMIDRAFT_676710</name>
</gene>
<protein>
    <submittedName>
        <fullName evidence="1">Unplaced genomic scaffold scaffold_21, whole genome shotgun sequence</fullName>
    </submittedName>
</protein>
<reference evidence="1 2" key="1">
    <citation type="submission" date="2014-04" db="EMBL/GenBank/DDBJ databases">
        <authorList>
            <consortium name="DOE Joint Genome Institute"/>
            <person name="Kuo A."/>
            <person name="Kohler A."/>
            <person name="Costa M.D."/>
            <person name="Nagy L.G."/>
            <person name="Floudas D."/>
            <person name="Copeland A."/>
            <person name="Barry K.W."/>
            <person name="Cichocki N."/>
            <person name="Veneault-Fourrey C."/>
            <person name="LaButti K."/>
            <person name="Lindquist E.A."/>
            <person name="Lipzen A."/>
            <person name="Lundell T."/>
            <person name="Morin E."/>
            <person name="Murat C."/>
            <person name="Sun H."/>
            <person name="Tunlid A."/>
            <person name="Henrissat B."/>
            <person name="Grigoriev I.V."/>
            <person name="Hibbett D.S."/>
            <person name="Martin F."/>
            <person name="Nordberg H.P."/>
            <person name="Cantor M.N."/>
            <person name="Hua S.X."/>
        </authorList>
    </citation>
    <scope>NUCLEOTIDE SEQUENCE [LARGE SCALE GENOMIC DNA]</scope>
    <source>
        <strain evidence="1 2">441</strain>
    </source>
</reference>
<name>A0A0D0A118_9AGAM</name>
<dbReference type="EMBL" id="KN833705">
    <property type="protein sequence ID" value="KIK25803.1"/>
    <property type="molecule type" value="Genomic_DNA"/>
</dbReference>
<sequence length="58" mass="6751">MTSTVPANGRRHYSHPFPMRFLTPSSRYLPRIHDFFFAKKAVLSRRVSDHTGSLLYAK</sequence>
<reference evidence="2" key="2">
    <citation type="submission" date="2015-01" db="EMBL/GenBank/DDBJ databases">
        <title>Evolutionary Origins and Diversification of the Mycorrhizal Mutualists.</title>
        <authorList>
            <consortium name="DOE Joint Genome Institute"/>
            <consortium name="Mycorrhizal Genomics Consortium"/>
            <person name="Kohler A."/>
            <person name="Kuo A."/>
            <person name="Nagy L.G."/>
            <person name="Floudas D."/>
            <person name="Copeland A."/>
            <person name="Barry K.W."/>
            <person name="Cichocki N."/>
            <person name="Veneault-Fourrey C."/>
            <person name="LaButti K."/>
            <person name="Lindquist E.A."/>
            <person name="Lipzen A."/>
            <person name="Lundell T."/>
            <person name="Morin E."/>
            <person name="Murat C."/>
            <person name="Riley R."/>
            <person name="Ohm R."/>
            <person name="Sun H."/>
            <person name="Tunlid A."/>
            <person name="Henrissat B."/>
            <person name="Grigoriev I.V."/>
            <person name="Hibbett D.S."/>
            <person name="Martin F."/>
        </authorList>
    </citation>
    <scope>NUCLEOTIDE SEQUENCE [LARGE SCALE GENOMIC DNA]</scope>
    <source>
        <strain evidence="2">441</strain>
    </source>
</reference>
<dbReference type="AlphaFoldDB" id="A0A0D0A118"/>
<dbReference type="HOGENOM" id="CLU_2979978_0_0_1"/>
<accession>A0A0D0A118</accession>
<evidence type="ECO:0000313" key="2">
    <source>
        <dbReference type="Proteomes" id="UP000054018"/>
    </source>
</evidence>
<organism evidence="1 2">
    <name type="scientific">Pisolithus microcarpus 441</name>
    <dbReference type="NCBI Taxonomy" id="765257"/>
    <lineage>
        <taxon>Eukaryota</taxon>
        <taxon>Fungi</taxon>
        <taxon>Dikarya</taxon>
        <taxon>Basidiomycota</taxon>
        <taxon>Agaricomycotina</taxon>
        <taxon>Agaricomycetes</taxon>
        <taxon>Agaricomycetidae</taxon>
        <taxon>Boletales</taxon>
        <taxon>Sclerodermatineae</taxon>
        <taxon>Pisolithaceae</taxon>
        <taxon>Pisolithus</taxon>
    </lineage>
</organism>
<proteinExistence type="predicted"/>